<keyword evidence="1" id="KW-0175">Coiled coil</keyword>
<dbReference type="PANTHER" id="PTHR23034:SF2">
    <property type="entry name" value="GLUTAMATE-RICH PROTEIN 3"/>
    <property type="match status" value="1"/>
</dbReference>
<feature type="compositionally biased region" description="Low complexity" evidence="2">
    <location>
        <begin position="377"/>
        <end position="386"/>
    </location>
</feature>
<dbReference type="InterPro" id="IPR027962">
    <property type="entry name" value="ERICH3"/>
</dbReference>
<name>A0A1I7VWA4_LOALO</name>
<feature type="compositionally biased region" description="Basic and acidic residues" evidence="2">
    <location>
        <begin position="1439"/>
        <end position="1453"/>
    </location>
</feature>
<dbReference type="STRING" id="7209.A0A1I7VWA4"/>
<evidence type="ECO:0000256" key="1">
    <source>
        <dbReference type="SAM" id="Coils"/>
    </source>
</evidence>
<sequence>MNDDLLDNYNPLYDVHLRQYFAMPHMQRHLRNIGLLDDVRLGENVNDRESKQHHTMIDKMLRNREAELQKYADLQRKLHAAEKIEICRRIRSGTAIPNDCHRAKPSRSLSRGGRSLYWRYIRRFRRRRSSASTDDKDLVQRIEAENDEPMYENPSLVYNRLSTNILKYRYLHKLDDETLAVYMEQLRRQLNRLERFRQVSFGPFSVARHQNDPQMSWFFRRRSLPSLTDTTPTTTITNTTTTITSSATQSNIYEQPTLRYSNQPQRLKLRILIHRRSINILFLFRYILENAKSTQSLNQHRSRSSKPQSSRSGVSDNSYDNYSQSKRQYNTENNARLPPVSRKVKSGQAAINDNNVIKTPRGRKSTPIEAKKVAQKTTRTTPTGHRTGQKIKPRISPELTDLQATISATPKLVVKPQMESVKPGNERSPLNFDDERKMYSDVTSPENIDLRTGREAMFEKSVLPLDHSIMPVDDEKRSQSNVSKQMVEEPKIDQSKTKNERNSDLPFDLSPETSKKTELEMIDTVVVSEIPPVSKWTASEAAENLVSCETSFDSLQNETDSQEMILSEEIDEDQSLAGNGMETENKPERLLTSESSTDERETVQIDNQQDRLHQLKETFRRLSTEELKLVEEKMAGEFEKTDEIISSPTAVLVAEDKLSEISNADISVKEPEITPTGDNTFLYTETENRKVSNAIECDVNEFVAINGKILEVSPQGKLEGQDSVVISEIYSVDPKEGIPATEKNLAEVVENRTTVGKSLLSSAVSPGKLISVEEPEGGVCHTEIEYSGGQEFSNHQVGLMKIKSEVNQDPGEHDIERLSKFPKPILVSETSVTKDDSLELPRLEISFEQLQDSMGNEQKISGDEHLSEKTEITSSATGMEELESAKDAFQLGKFPDCFVDKQLKYQEKNVPEENKVTDGSLAIKIQQPDAKNSIDGLESNDKCHTDEKPESFASVFDVSVNDTSSVENSDSKINEEIFQNMELQWKMKEVSEGIEVSEAEARAEIEITNNTNEKVNDVLQTESEEPESSGDVSVTHIYVKRSEHNDTLVDESKTKTVLGTKPATPEIIAAGKERLPEIILLNPENLVIEGLTDNSEPVISGTQESQPFILASLETMKQESDGQANALTSSTLNTITSGADHFSGKEYRSKEKESSDKLNSTKVESEISESTEDSLLSNVLRSGITSVEIDAEATFEEKSPDPIRAIPEYITDDELERKKEVERNEILLEMDCTTPEQLPSEAFARESSEAVIVAGKSKCCEEIPKIVVCNDETTEPDTETIDHFQMEAIAETLDQQEQLLEKTKEIEESEISKGEEVMTSMGNDAPEEVSDGTHSIRRQLNEFLEQYMHDMIQNVAQLAGERIETSKTSEKETEEVAIQKTSESQRIVSVPECISEFPSQFSEINSPKSDSDEDLQKRVENLLSHDNILSSMHPAKANNSDERTETSESRSTAREVITISHPYHTDTTGKFEGGQDNCVLSEHRSNVEHDIPPQQIGNNVGEELTDDTDHFTQAEGCAQEMELEKCKLESEIPQTTAGSSTNSMLSKYYYIINGLTADGQLILSSVNDSMLSSEDKFISYFAPNKDACVSVNEKIPLITDTNGNPEIKVCGMQKVSSEVFNESKNICAADVNANISQETIHVKPIKDEENTLSAKREKPQKMNGWDGKLNDENENSNS</sequence>
<feature type="region of interest" description="Disordered" evidence="2">
    <location>
        <begin position="1646"/>
        <end position="1678"/>
    </location>
</feature>
<feature type="region of interest" description="Disordered" evidence="2">
    <location>
        <begin position="294"/>
        <end position="391"/>
    </location>
</feature>
<evidence type="ECO:0000313" key="4">
    <source>
        <dbReference type="WBParaSite" id="EN70_6988"/>
    </source>
</evidence>
<dbReference type="PANTHER" id="PTHR23034">
    <property type="entry name" value="GLUTAMATE-RICH PROTEIN 3"/>
    <property type="match status" value="1"/>
</dbReference>
<feature type="region of interest" description="Disordered" evidence="2">
    <location>
        <begin position="471"/>
        <end position="514"/>
    </location>
</feature>
<feature type="compositionally biased region" description="Basic and acidic residues" evidence="2">
    <location>
        <begin position="1142"/>
        <end position="1156"/>
    </location>
</feature>
<feature type="compositionally biased region" description="Low complexity" evidence="2">
    <location>
        <begin position="305"/>
        <end position="315"/>
    </location>
</feature>
<feature type="region of interest" description="Disordered" evidence="2">
    <location>
        <begin position="573"/>
        <end position="599"/>
    </location>
</feature>
<feature type="region of interest" description="Disordered" evidence="2">
    <location>
        <begin position="1364"/>
        <end position="1383"/>
    </location>
</feature>
<feature type="compositionally biased region" description="Polar residues" evidence="2">
    <location>
        <begin position="1121"/>
        <end position="1137"/>
    </location>
</feature>
<reference evidence="3" key="1">
    <citation type="submission" date="2012-04" db="EMBL/GenBank/DDBJ databases">
        <title>The Genome Sequence of Loa loa.</title>
        <authorList>
            <consortium name="The Broad Institute Genome Sequencing Platform"/>
            <consortium name="Broad Institute Genome Sequencing Center for Infectious Disease"/>
            <person name="Nutman T.B."/>
            <person name="Fink D.L."/>
            <person name="Russ C."/>
            <person name="Young S."/>
            <person name="Zeng Q."/>
            <person name="Gargeya S."/>
            <person name="Alvarado L."/>
            <person name="Berlin A."/>
            <person name="Chapman S.B."/>
            <person name="Chen Z."/>
            <person name="Freedman E."/>
            <person name="Gellesch M."/>
            <person name="Goldberg J."/>
            <person name="Griggs A."/>
            <person name="Gujja S."/>
            <person name="Heilman E.R."/>
            <person name="Heiman D."/>
            <person name="Howarth C."/>
            <person name="Mehta T."/>
            <person name="Neiman D."/>
            <person name="Pearson M."/>
            <person name="Roberts A."/>
            <person name="Saif S."/>
            <person name="Shea T."/>
            <person name="Shenoy N."/>
            <person name="Sisk P."/>
            <person name="Stolte C."/>
            <person name="Sykes S."/>
            <person name="White J."/>
            <person name="Yandava C."/>
            <person name="Haas B."/>
            <person name="Henn M.R."/>
            <person name="Nusbaum C."/>
            <person name="Birren B."/>
        </authorList>
    </citation>
    <scope>NUCLEOTIDE SEQUENCE [LARGE SCALE GENOMIC DNA]</scope>
</reference>
<protein>
    <submittedName>
        <fullName evidence="4">Serine/arginine repetitive matrix protein 2</fullName>
    </submittedName>
</protein>
<dbReference type="Proteomes" id="UP000095285">
    <property type="component" value="Unassembled WGS sequence"/>
</dbReference>
<evidence type="ECO:0000313" key="3">
    <source>
        <dbReference type="Proteomes" id="UP000095285"/>
    </source>
</evidence>
<feature type="compositionally biased region" description="Polar residues" evidence="2">
    <location>
        <begin position="316"/>
        <end position="334"/>
    </location>
</feature>
<proteinExistence type="predicted"/>
<accession>A0A1I7VWA4</accession>
<feature type="region of interest" description="Disordered" evidence="2">
    <location>
        <begin position="1120"/>
        <end position="1174"/>
    </location>
</feature>
<dbReference type="WBParaSite" id="EN70_6988">
    <property type="protein sequence ID" value="EN70_6988"/>
    <property type="gene ID" value="EN70_6988"/>
</dbReference>
<reference evidence="4" key="2">
    <citation type="submission" date="2016-11" db="UniProtKB">
        <authorList>
            <consortium name="WormBaseParasite"/>
        </authorList>
    </citation>
    <scope>IDENTIFICATION</scope>
</reference>
<organism evidence="3 4">
    <name type="scientific">Loa loa</name>
    <name type="common">Eye worm</name>
    <name type="synonym">Filaria loa</name>
    <dbReference type="NCBI Taxonomy" id="7209"/>
    <lineage>
        <taxon>Eukaryota</taxon>
        <taxon>Metazoa</taxon>
        <taxon>Ecdysozoa</taxon>
        <taxon>Nematoda</taxon>
        <taxon>Chromadorea</taxon>
        <taxon>Rhabditida</taxon>
        <taxon>Spirurina</taxon>
        <taxon>Spiruromorpha</taxon>
        <taxon>Filarioidea</taxon>
        <taxon>Onchocercidae</taxon>
        <taxon>Loa</taxon>
    </lineage>
</organism>
<feature type="compositionally biased region" description="Basic and acidic residues" evidence="2">
    <location>
        <begin position="486"/>
        <end position="503"/>
    </location>
</feature>
<feature type="region of interest" description="Disordered" evidence="2">
    <location>
        <begin position="1425"/>
        <end position="1454"/>
    </location>
</feature>
<feature type="compositionally biased region" description="Basic and acidic residues" evidence="2">
    <location>
        <begin position="1646"/>
        <end position="1660"/>
    </location>
</feature>
<evidence type="ECO:0000256" key="2">
    <source>
        <dbReference type="SAM" id="MobiDB-lite"/>
    </source>
</evidence>
<feature type="compositionally biased region" description="Basic and acidic residues" evidence="2">
    <location>
        <begin position="583"/>
        <end position="599"/>
    </location>
</feature>
<dbReference type="eggNOG" id="ENOG502S12H">
    <property type="taxonomic scope" value="Eukaryota"/>
</dbReference>
<feature type="coiled-coil region" evidence="1">
    <location>
        <begin position="57"/>
        <end position="84"/>
    </location>
</feature>
<keyword evidence="3" id="KW-1185">Reference proteome</keyword>